<dbReference type="SMART" id="SM00283">
    <property type="entry name" value="MA"/>
    <property type="match status" value="1"/>
</dbReference>
<dbReference type="PANTHER" id="PTHR32089:SF112">
    <property type="entry name" value="LYSOZYME-LIKE PROTEIN-RELATED"/>
    <property type="match status" value="1"/>
</dbReference>
<evidence type="ECO:0000256" key="3">
    <source>
        <dbReference type="PROSITE-ProRule" id="PRU00284"/>
    </source>
</evidence>
<dbReference type="Proteomes" id="UP000191663">
    <property type="component" value="Unassembled WGS sequence"/>
</dbReference>
<evidence type="ECO:0000259" key="6">
    <source>
        <dbReference type="PROSITE" id="PS50885"/>
    </source>
</evidence>
<dbReference type="Pfam" id="PF00015">
    <property type="entry name" value="MCPsignal"/>
    <property type="match status" value="1"/>
</dbReference>
<dbReference type="CDD" id="cd06225">
    <property type="entry name" value="HAMP"/>
    <property type="match status" value="1"/>
</dbReference>
<feature type="transmembrane region" description="Helical" evidence="4">
    <location>
        <begin position="21"/>
        <end position="40"/>
    </location>
</feature>
<evidence type="ECO:0008006" key="9">
    <source>
        <dbReference type="Google" id="ProtNLM"/>
    </source>
</evidence>
<dbReference type="PROSITE" id="PS50111">
    <property type="entry name" value="CHEMOTAXIS_TRANSDUC_2"/>
    <property type="match status" value="1"/>
</dbReference>
<dbReference type="PANTHER" id="PTHR32089">
    <property type="entry name" value="METHYL-ACCEPTING CHEMOTAXIS PROTEIN MCPB"/>
    <property type="match status" value="1"/>
</dbReference>
<proteinExistence type="inferred from homology"/>
<evidence type="ECO:0000256" key="4">
    <source>
        <dbReference type="SAM" id="Phobius"/>
    </source>
</evidence>
<dbReference type="SUPFAM" id="SSF58104">
    <property type="entry name" value="Methyl-accepting chemotaxis protein (MCP) signaling domain"/>
    <property type="match status" value="1"/>
</dbReference>
<dbReference type="EMBL" id="MUKB01000097">
    <property type="protein sequence ID" value="OPX17634.1"/>
    <property type="molecule type" value="Genomic_DNA"/>
</dbReference>
<protein>
    <recommendedName>
        <fullName evidence="9">Methyl-accepting chemotaxis protein</fullName>
    </recommendedName>
</protein>
<comment type="similarity">
    <text evidence="2">Belongs to the methyl-accepting chemotaxis (MCP) protein family.</text>
</comment>
<organism evidence="7 8">
    <name type="scientific">candidate division WOR-3 bacterium 4484_100</name>
    <dbReference type="NCBI Taxonomy" id="1936077"/>
    <lineage>
        <taxon>Bacteria</taxon>
        <taxon>Bacteria division WOR-3</taxon>
    </lineage>
</organism>
<feature type="transmembrane region" description="Helical" evidence="4">
    <location>
        <begin position="46"/>
        <end position="66"/>
    </location>
</feature>
<keyword evidence="4" id="KW-1133">Transmembrane helix</keyword>
<accession>A0A1V4QE72</accession>
<dbReference type="Pfam" id="PF00672">
    <property type="entry name" value="HAMP"/>
    <property type="match status" value="1"/>
</dbReference>
<gene>
    <name evidence="7" type="ORF">BXT86_05450</name>
</gene>
<feature type="domain" description="Methyl-accepting transducer" evidence="5">
    <location>
        <begin position="243"/>
        <end position="514"/>
    </location>
</feature>
<comment type="caution">
    <text evidence="7">The sequence shown here is derived from an EMBL/GenBank/DDBJ whole genome shotgun (WGS) entry which is preliminary data.</text>
</comment>
<evidence type="ECO:0000256" key="2">
    <source>
        <dbReference type="ARBA" id="ARBA00029447"/>
    </source>
</evidence>
<evidence type="ECO:0000259" key="5">
    <source>
        <dbReference type="PROSITE" id="PS50111"/>
    </source>
</evidence>
<feature type="transmembrane region" description="Helical" evidence="4">
    <location>
        <begin position="152"/>
        <end position="172"/>
    </location>
</feature>
<dbReference type="InterPro" id="IPR004089">
    <property type="entry name" value="MCPsignal_dom"/>
</dbReference>
<feature type="domain" description="HAMP" evidence="6">
    <location>
        <begin position="177"/>
        <end position="224"/>
    </location>
</feature>
<dbReference type="AlphaFoldDB" id="A0A1V4QE72"/>
<dbReference type="GO" id="GO:0016020">
    <property type="term" value="C:membrane"/>
    <property type="evidence" value="ECO:0007669"/>
    <property type="project" value="InterPro"/>
</dbReference>
<feature type="transmembrane region" description="Helical" evidence="4">
    <location>
        <begin position="78"/>
        <end position="95"/>
    </location>
</feature>
<dbReference type="Gene3D" id="1.10.287.950">
    <property type="entry name" value="Methyl-accepting chemotaxis protein"/>
    <property type="match status" value="1"/>
</dbReference>
<dbReference type="SMART" id="SM00304">
    <property type="entry name" value="HAMP"/>
    <property type="match status" value="1"/>
</dbReference>
<keyword evidence="1 3" id="KW-0807">Transducer</keyword>
<evidence type="ECO:0000313" key="7">
    <source>
        <dbReference type="EMBL" id="OPX17634.1"/>
    </source>
</evidence>
<dbReference type="Gene3D" id="6.10.340.10">
    <property type="match status" value="1"/>
</dbReference>
<keyword evidence="4" id="KW-0812">Transmembrane</keyword>
<feature type="transmembrane region" description="Helical" evidence="4">
    <location>
        <begin position="127"/>
        <end position="146"/>
    </location>
</feature>
<evidence type="ECO:0000313" key="8">
    <source>
        <dbReference type="Proteomes" id="UP000191663"/>
    </source>
</evidence>
<sequence>MNSKGEGVIERNRNFAFRGSVVFMASCIAMEIVFLLGYIFKFLIVPGVVPIITAIGFIFGLLLTILCKKKIMVSSAPYILTTGAMIFLTVCLGFLDPIARIPFFLIYIYIIIIPTLYLGVNIGIYNTFLFDLAYIIMVFITRPYYLDTHIEVELVKVAILTFIIWVIISHLGDNIERLRKISDATLKAADGDLTIRIRDEKGDEVSRLAHSLNLLFENELAIVRAVISIADNLSEMSEHIASTANELSASSSEIVHSTQQFAGATNEQFDELNKTIGLSKNLSEVNFNVVGNVKKIEDFSVGVSDNASNGLKQSDIVINNIELIREKYDYLNSLMKKLQDISSTINRIVITINAIAEKINILALNASIEAARAGEYGRGFSIVADEISRLADSSQESASEISKIMNEMMSSIETVSQGTEEVNKSITDGSIVIRSTVDSLKDISNRVLQLNSAIKDIKKVISNEEEVITEITKQVERSYNIARQNSEAAEEILSSLQEQAAASEEFSATSEELVSVANRLKQIIEHFKIQSNSNQ</sequence>
<name>A0A1V4QE72_UNCW3</name>
<evidence type="ECO:0000256" key="1">
    <source>
        <dbReference type="ARBA" id="ARBA00023224"/>
    </source>
</evidence>
<dbReference type="PROSITE" id="PS50885">
    <property type="entry name" value="HAMP"/>
    <property type="match status" value="1"/>
</dbReference>
<feature type="transmembrane region" description="Helical" evidence="4">
    <location>
        <begin position="101"/>
        <end position="120"/>
    </location>
</feature>
<dbReference type="InterPro" id="IPR003660">
    <property type="entry name" value="HAMP_dom"/>
</dbReference>
<dbReference type="GO" id="GO:0007165">
    <property type="term" value="P:signal transduction"/>
    <property type="evidence" value="ECO:0007669"/>
    <property type="project" value="UniProtKB-KW"/>
</dbReference>
<reference evidence="8" key="1">
    <citation type="submission" date="2017-01" db="EMBL/GenBank/DDBJ databases">
        <title>Novel pathways for hydrocarbon cycling and metabolic interdependencies in hydrothermal sediment communities.</title>
        <authorList>
            <person name="Dombrowski N."/>
            <person name="Seitz K."/>
            <person name="Teske A."/>
            <person name="Baker B."/>
        </authorList>
    </citation>
    <scope>NUCLEOTIDE SEQUENCE [LARGE SCALE GENOMIC DNA]</scope>
</reference>
<keyword evidence="4" id="KW-0472">Membrane</keyword>